<evidence type="ECO:0000256" key="4">
    <source>
        <dbReference type="PROSITE-ProRule" id="PRU01161"/>
    </source>
</evidence>
<protein>
    <submittedName>
        <fullName evidence="7">Alpha/beta hydrolase</fullName>
    </submittedName>
</protein>
<keyword evidence="1 4" id="KW-0378">Hydrolase</keyword>
<evidence type="ECO:0000256" key="3">
    <source>
        <dbReference type="ARBA" id="ARBA00023098"/>
    </source>
</evidence>
<gene>
    <name evidence="7" type="ORF">HHA04nite_28940</name>
</gene>
<comment type="caution">
    <text evidence="7">The sequence shown here is derived from an EMBL/GenBank/DDBJ whole genome shotgun (WGS) entry which is preliminary data.</text>
</comment>
<sequence>MTNGTPTAARKRIDLALQGGGSHGALTWGVLDRLLEDDRLEIDAISGTSAGAMNAVILADGLHRNGRDGAREALRDFWQAVSRLSRFSPLRRTFWDRLVGNDSLDHSPGYLFMEGLTRLVDPARLNPLGINPLRDLVKEQVDFERVNACGQVKVFVNATNVRTGRATIFRQPHLSLDTLMASACLPTLFPAVEIDGEAYWDGGYSGNPALYPLVDNRGCSDLVVVQVNPLMRRKLPGSAREIINRVNEITFNSSLIKELRSIQLLQRLIEVEGLELERVRAMRLHLIHAEQDVQELSASSKMNAEWEFISRLHDQGRAWAERWLDANFDALGRHSSFDLDAVFDDTFSPLTYPGDACPDASKPDGDGRGDRLQD</sequence>
<evidence type="ECO:0000256" key="2">
    <source>
        <dbReference type="ARBA" id="ARBA00022963"/>
    </source>
</evidence>
<evidence type="ECO:0000256" key="1">
    <source>
        <dbReference type="ARBA" id="ARBA00022801"/>
    </source>
</evidence>
<feature type="short sequence motif" description="GXSXG" evidence="4">
    <location>
        <begin position="47"/>
        <end position="51"/>
    </location>
</feature>
<dbReference type="EMBL" id="BJUS01000042">
    <property type="protein sequence ID" value="GEK74350.1"/>
    <property type="molecule type" value="Genomic_DNA"/>
</dbReference>
<organism evidence="7 8">
    <name type="scientific">Halomonas halophila</name>
    <dbReference type="NCBI Taxonomy" id="29573"/>
    <lineage>
        <taxon>Bacteria</taxon>
        <taxon>Pseudomonadati</taxon>
        <taxon>Pseudomonadota</taxon>
        <taxon>Gammaproteobacteria</taxon>
        <taxon>Oceanospirillales</taxon>
        <taxon>Halomonadaceae</taxon>
        <taxon>Halomonas</taxon>
    </lineage>
</organism>
<dbReference type="GO" id="GO:0016787">
    <property type="term" value="F:hydrolase activity"/>
    <property type="evidence" value="ECO:0007669"/>
    <property type="project" value="UniProtKB-KW"/>
</dbReference>
<dbReference type="InterPro" id="IPR050301">
    <property type="entry name" value="NTE"/>
</dbReference>
<keyword evidence="3 4" id="KW-0443">Lipid metabolism</keyword>
<feature type="short sequence motif" description="GXGXXG" evidence="4">
    <location>
        <begin position="19"/>
        <end position="24"/>
    </location>
</feature>
<name>A0ABQ0U7J1_9GAMM</name>
<reference evidence="7 8" key="1">
    <citation type="submission" date="2019-07" db="EMBL/GenBank/DDBJ databases">
        <title>Whole genome shotgun sequence of Halomonas halophila NBRC 102604.</title>
        <authorList>
            <person name="Hosoyama A."/>
            <person name="Uohara A."/>
            <person name="Ohji S."/>
            <person name="Ichikawa N."/>
        </authorList>
    </citation>
    <scope>NUCLEOTIDE SEQUENCE [LARGE SCALE GENOMIC DNA]</scope>
    <source>
        <strain evidence="7 8">NBRC 102604</strain>
    </source>
</reference>
<dbReference type="Pfam" id="PF01734">
    <property type="entry name" value="Patatin"/>
    <property type="match status" value="1"/>
</dbReference>
<dbReference type="InterPro" id="IPR002641">
    <property type="entry name" value="PNPLA_dom"/>
</dbReference>
<dbReference type="Proteomes" id="UP000321121">
    <property type="component" value="Unassembled WGS sequence"/>
</dbReference>
<feature type="short sequence motif" description="DGA/G" evidence="4">
    <location>
        <begin position="201"/>
        <end position="203"/>
    </location>
</feature>
<dbReference type="PANTHER" id="PTHR14226:SF78">
    <property type="entry name" value="SLR0060 PROTEIN"/>
    <property type="match status" value="1"/>
</dbReference>
<feature type="region of interest" description="Disordered" evidence="5">
    <location>
        <begin position="353"/>
        <end position="374"/>
    </location>
</feature>
<evidence type="ECO:0000259" key="6">
    <source>
        <dbReference type="PROSITE" id="PS51635"/>
    </source>
</evidence>
<dbReference type="InterPro" id="IPR016035">
    <property type="entry name" value="Acyl_Trfase/lysoPLipase"/>
</dbReference>
<feature type="active site" description="Proton acceptor" evidence="4">
    <location>
        <position position="201"/>
    </location>
</feature>
<keyword evidence="2 4" id="KW-0442">Lipid degradation</keyword>
<dbReference type="PROSITE" id="PS51635">
    <property type="entry name" value="PNPLA"/>
    <property type="match status" value="1"/>
</dbReference>
<dbReference type="RefSeq" id="WP_146910015.1">
    <property type="nucleotide sequence ID" value="NZ_BJUS01000042.1"/>
</dbReference>
<proteinExistence type="predicted"/>
<feature type="domain" description="PNPLA" evidence="6">
    <location>
        <begin position="15"/>
        <end position="214"/>
    </location>
</feature>
<evidence type="ECO:0000256" key="5">
    <source>
        <dbReference type="SAM" id="MobiDB-lite"/>
    </source>
</evidence>
<feature type="compositionally biased region" description="Basic and acidic residues" evidence="5">
    <location>
        <begin position="361"/>
        <end position="374"/>
    </location>
</feature>
<keyword evidence="8" id="KW-1185">Reference proteome</keyword>
<dbReference type="PANTHER" id="PTHR14226">
    <property type="entry name" value="NEUROPATHY TARGET ESTERASE/SWISS CHEESE D.MELANOGASTER"/>
    <property type="match status" value="1"/>
</dbReference>
<dbReference type="Gene3D" id="3.40.1090.10">
    <property type="entry name" value="Cytosolic phospholipase A2 catalytic domain"/>
    <property type="match status" value="2"/>
</dbReference>
<feature type="active site" description="Nucleophile" evidence="4">
    <location>
        <position position="49"/>
    </location>
</feature>
<accession>A0ABQ0U7J1</accession>
<dbReference type="SUPFAM" id="SSF52151">
    <property type="entry name" value="FabD/lysophospholipase-like"/>
    <property type="match status" value="1"/>
</dbReference>
<evidence type="ECO:0000313" key="7">
    <source>
        <dbReference type="EMBL" id="GEK74350.1"/>
    </source>
</evidence>
<evidence type="ECO:0000313" key="8">
    <source>
        <dbReference type="Proteomes" id="UP000321121"/>
    </source>
</evidence>